<gene>
    <name evidence="1" type="ORF">O6H91_02G038900</name>
</gene>
<proteinExistence type="predicted"/>
<evidence type="ECO:0000313" key="2">
    <source>
        <dbReference type="Proteomes" id="UP001162992"/>
    </source>
</evidence>
<name>A0ACC2EEW5_DIPCM</name>
<comment type="caution">
    <text evidence="1">The sequence shown here is derived from an EMBL/GenBank/DDBJ whole genome shotgun (WGS) entry which is preliminary data.</text>
</comment>
<evidence type="ECO:0000313" key="1">
    <source>
        <dbReference type="EMBL" id="KAJ7564902.1"/>
    </source>
</evidence>
<dbReference type="EMBL" id="CM055093">
    <property type="protein sequence ID" value="KAJ7564902.1"/>
    <property type="molecule type" value="Genomic_DNA"/>
</dbReference>
<dbReference type="Proteomes" id="UP001162992">
    <property type="component" value="Chromosome 2"/>
</dbReference>
<reference evidence="2" key="1">
    <citation type="journal article" date="2024" name="Proc. Natl. Acad. Sci. U.S.A.">
        <title>Extraordinary preservation of gene collinearity over three hundred million years revealed in homosporous lycophytes.</title>
        <authorList>
            <person name="Li C."/>
            <person name="Wickell D."/>
            <person name="Kuo L.Y."/>
            <person name="Chen X."/>
            <person name="Nie B."/>
            <person name="Liao X."/>
            <person name="Peng D."/>
            <person name="Ji J."/>
            <person name="Jenkins J."/>
            <person name="Williams M."/>
            <person name="Shu S."/>
            <person name="Plott C."/>
            <person name="Barry K."/>
            <person name="Rajasekar S."/>
            <person name="Grimwood J."/>
            <person name="Han X."/>
            <person name="Sun S."/>
            <person name="Hou Z."/>
            <person name="He W."/>
            <person name="Dai G."/>
            <person name="Sun C."/>
            <person name="Schmutz J."/>
            <person name="Leebens-Mack J.H."/>
            <person name="Li F.W."/>
            <person name="Wang L."/>
        </authorList>
    </citation>
    <scope>NUCLEOTIDE SEQUENCE [LARGE SCALE GENOMIC DNA]</scope>
    <source>
        <strain evidence="2">cv. PW_Plant_1</strain>
    </source>
</reference>
<accession>A0ACC2EEW5</accession>
<sequence length="238" mass="26708">MLYKCKMAAISSRNRSSLLPTCKSMVLLIVFGSILFCLLWISSSSSSNNTLVSPLKPKPTHNSDVRKMKRIQEMQVKSPSLYLGRLGSMMVDMLDLDLPFTLFAPSESYFHSLLARQKPASRNQEEAILGSSVNLTQTAEDKEEVYAIVSRILGFSAVPKLIQAQAVPLGGEMELESISGYKLYLSKDANRGFLVNNLTWEVCEFKRGQLMVHLVSGVLMDSEFERSMIFEDNFEEDT</sequence>
<keyword evidence="2" id="KW-1185">Reference proteome</keyword>
<organism evidence="1 2">
    <name type="scientific">Diphasiastrum complanatum</name>
    <name type="common">Issler's clubmoss</name>
    <name type="synonym">Lycopodium complanatum</name>
    <dbReference type="NCBI Taxonomy" id="34168"/>
    <lineage>
        <taxon>Eukaryota</taxon>
        <taxon>Viridiplantae</taxon>
        <taxon>Streptophyta</taxon>
        <taxon>Embryophyta</taxon>
        <taxon>Tracheophyta</taxon>
        <taxon>Lycopodiopsida</taxon>
        <taxon>Lycopodiales</taxon>
        <taxon>Lycopodiaceae</taxon>
        <taxon>Lycopodioideae</taxon>
        <taxon>Diphasiastrum</taxon>
    </lineage>
</organism>
<protein>
    <submittedName>
        <fullName evidence="1">Uncharacterized protein</fullName>
    </submittedName>
</protein>